<gene>
    <name evidence="3" type="ORF">JOE69_002273</name>
</gene>
<feature type="compositionally biased region" description="Basic and acidic residues" evidence="1">
    <location>
        <begin position="474"/>
        <end position="483"/>
    </location>
</feature>
<evidence type="ECO:0000256" key="1">
    <source>
        <dbReference type="SAM" id="MobiDB-lite"/>
    </source>
</evidence>
<evidence type="ECO:0000256" key="2">
    <source>
        <dbReference type="SAM" id="SignalP"/>
    </source>
</evidence>
<dbReference type="RefSeq" id="WP_309798814.1">
    <property type="nucleotide sequence ID" value="NZ_BAAAHY010000005.1"/>
</dbReference>
<feature type="chain" id="PRO_5046785164" evidence="2">
    <location>
        <begin position="34"/>
        <end position="793"/>
    </location>
</feature>
<keyword evidence="2" id="KW-0732">Signal</keyword>
<dbReference type="SUPFAM" id="SSF82171">
    <property type="entry name" value="DPP6 N-terminal domain-like"/>
    <property type="match status" value="1"/>
</dbReference>
<name>A0ABU1JC87_9MICC</name>
<protein>
    <submittedName>
        <fullName evidence="3">Uncharacterized protein</fullName>
    </submittedName>
</protein>
<comment type="caution">
    <text evidence="3">The sequence shown here is derived from an EMBL/GenBank/DDBJ whole genome shotgun (WGS) entry which is preliminary data.</text>
</comment>
<sequence length="793" mass="82772">MNPIIRRAKKLATYTAVICLLLASASTPLPAIAAGNAGELVIDAPESAPISGPSNPNSLSYSFGSRWNSLTGSVQQLGVTMPMSANGMVNVVDVDIDTSRLGAADRSQSILSREIFNDELERAGESTLTLQGGQQVMIGTTLGELVNVSLADLQTTAVGIPAGTASSILNMYDDGPNVLLGTRSATYRQSADRGSGQVLKLKYSCVYAQCNETERWTRYGAPVAGNTHVYGVSSWRGAVIAASGDQRAVLSIYQNGEWQELDTVPASGAGQAERFTQARVMGDYLYASYQGTNTTKYGTHVYRLSQDANGLVAATWVRNLGATAWIVSPVAPGMGYSESSILYRGPGDSLTIFDPLAPPTGANTVWGVFKPQQMPEGSGLGALPTSSCWMTPAKMCATWNPGGSDIVLATKAGGSGSETIKQVRSISAGDAVVINGGRRSISRLAAGPGNSGLFASTSYFGHYVRQINPNTGQTKDRPLRSNRDSLGGAPQVEGLGAVGDQLLAGIYPQGGTISQIDPAKPVTCENQIDRSGDDCNPTITTGDRIIGFGQARPVAIADLGGGRAAIASYGARNNAAGALTLYNTTTKKITDRIPLQDANGIKLSEMGLSTVADRDLAATGGWIYAGTNAAPPDNTSTQPRAAVIRYNVTTKVTEAIEVSRKLVSALKFGADGRLYAMTGYSFLTIDPGLDGRPFAVVDSINIGTRWSAPGASMAALADGTFAVVAGSGDTYPGPLYLVDPRGAGKARATSLGGEEAYGVVVVSAPSGLGSRWYYTRGFGIFYQDQPQIAGPLR</sequence>
<dbReference type="Proteomes" id="UP001185069">
    <property type="component" value="Unassembled WGS sequence"/>
</dbReference>
<dbReference type="EMBL" id="JAVDQF010000001">
    <property type="protein sequence ID" value="MDR6270035.1"/>
    <property type="molecule type" value="Genomic_DNA"/>
</dbReference>
<evidence type="ECO:0000313" key="3">
    <source>
        <dbReference type="EMBL" id="MDR6270035.1"/>
    </source>
</evidence>
<organism evidence="3 4">
    <name type="scientific">Arthrobacter russicus</name>
    <dbReference type="NCBI Taxonomy" id="172040"/>
    <lineage>
        <taxon>Bacteria</taxon>
        <taxon>Bacillati</taxon>
        <taxon>Actinomycetota</taxon>
        <taxon>Actinomycetes</taxon>
        <taxon>Micrococcales</taxon>
        <taxon>Micrococcaceae</taxon>
        <taxon>Arthrobacter</taxon>
    </lineage>
</organism>
<feature type="signal peptide" evidence="2">
    <location>
        <begin position="1"/>
        <end position="33"/>
    </location>
</feature>
<evidence type="ECO:0000313" key="4">
    <source>
        <dbReference type="Proteomes" id="UP001185069"/>
    </source>
</evidence>
<accession>A0ABU1JC87</accession>
<feature type="region of interest" description="Disordered" evidence="1">
    <location>
        <begin position="468"/>
        <end position="490"/>
    </location>
</feature>
<proteinExistence type="predicted"/>
<reference evidence="3 4" key="1">
    <citation type="submission" date="2023-07" db="EMBL/GenBank/DDBJ databases">
        <title>Sequencing the genomes of 1000 actinobacteria strains.</title>
        <authorList>
            <person name="Klenk H.-P."/>
        </authorList>
    </citation>
    <scope>NUCLEOTIDE SEQUENCE [LARGE SCALE GENOMIC DNA]</scope>
    <source>
        <strain evidence="3 4">DSM 14555</strain>
    </source>
</reference>
<keyword evidence="4" id="KW-1185">Reference proteome</keyword>